<dbReference type="Gene3D" id="3.30.200.20">
    <property type="entry name" value="Phosphorylase Kinase, domain 1"/>
    <property type="match status" value="1"/>
</dbReference>
<name>A0A8C4Q035_EPTBU</name>
<feature type="domain" description="Fibronectin type-III" evidence="5">
    <location>
        <begin position="138"/>
        <end position="232"/>
    </location>
</feature>
<dbReference type="PANTHER" id="PTHR47633:SF3">
    <property type="entry name" value="STRIATED MUSCLE PREFERENTIALLY EXPRESSED PROTEIN KINASE"/>
    <property type="match status" value="1"/>
</dbReference>
<dbReference type="GO" id="GO:0004674">
    <property type="term" value="F:protein serine/threonine kinase activity"/>
    <property type="evidence" value="ECO:0007669"/>
    <property type="project" value="UniProtKB-KW"/>
</dbReference>
<dbReference type="FunFam" id="2.60.40.10:FF:000032">
    <property type="entry name" value="palladin isoform X1"/>
    <property type="match status" value="1"/>
</dbReference>
<keyword evidence="1" id="KW-1015">Disulfide bond</keyword>
<dbReference type="Proteomes" id="UP000694388">
    <property type="component" value="Unplaced"/>
</dbReference>
<dbReference type="Pfam" id="PF07679">
    <property type="entry name" value="I-set"/>
    <property type="match status" value="1"/>
</dbReference>
<evidence type="ECO:0000313" key="7">
    <source>
        <dbReference type="Proteomes" id="UP000694388"/>
    </source>
</evidence>
<dbReference type="InterPro" id="IPR003598">
    <property type="entry name" value="Ig_sub2"/>
</dbReference>
<evidence type="ECO:0000259" key="5">
    <source>
        <dbReference type="PROSITE" id="PS50853"/>
    </source>
</evidence>
<evidence type="ECO:0000313" key="6">
    <source>
        <dbReference type="Ensembl" id="ENSEBUP00000007952.1"/>
    </source>
</evidence>
<dbReference type="InterPro" id="IPR013098">
    <property type="entry name" value="Ig_I-set"/>
</dbReference>
<feature type="domain" description="Ig-like" evidence="4">
    <location>
        <begin position="45"/>
        <end position="129"/>
    </location>
</feature>
<proteinExistence type="predicted"/>
<dbReference type="InterPro" id="IPR036116">
    <property type="entry name" value="FN3_sf"/>
</dbReference>
<evidence type="ECO:0000256" key="2">
    <source>
        <dbReference type="ARBA" id="ARBA00023319"/>
    </source>
</evidence>
<reference evidence="6" key="2">
    <citation type="submission" date="2025-09" db="UniProtKB">
        <authorList>
            <consortium name="Ensembl"/>
        </authorList>
    </citation>
    <scope>IDENTIFICATION</scope>
</reference>
<dbReference type="InterPro" id="IPR036179">
    <property type="entry name" value="Ig-like_dom_sf"/>
</dbReference>
<evidence type="ECO:0000256" key="3">
    <source>
        <dbReference type="SAM" id="MobiDB-lite"/>
    </source>
</evidence>
<dbReference type="Ensembl" id="ENSEBUT00000008443.1">
    <property type="protein sequence ID" value="ENSEBUP00000007952.1"/>
    <property type="gene ID" value="ENSEBUG00000005180.1"/>
</dbReference>
<keyword evidence="2" id="KW-0393">Immunoglobulin domain</keyword>
<dbReference type="SMART" id="SM00408">
    <property type="entry name" value="IGc2"/>
    <property type="match status" value="1"/>
</dbReference>
<dbReference type="AlphaFoldDB" id="A0A8C4Q035"/>
<dbReference type="Gene3D" id="2.60.40.10">
    <property type="entry name" value="Immunoglobulins"/>
    <property type="match status" value="2"/>
</dbReference>
<dbReference type="InterPro" id="IPR003961">
    <property type="entry name" value="FN3_dom"/>
</dbReference>
<dbReference type="PROSITE" id="PS50835">
    <property type="entry name" value="IG_LIKE"/>
    <property type="match status" value="1"/>
</dbReference>
<keyword evidence="7" id="KW-1185">Reference proteome</keyword>
<evidence type="ECO:0000259" key="4">
    <source>
        <dbReference type="PROSITE" id="PS50835"/>
    </source>
</evidence>
<dbReference type="SUPFAM" id="SSF48726">
    <property type="entry name" value="Immunoglobulin"/>
    <property type="match status" value="1"/>
</dbReference>
<dbReference type="InterPro" id="IPR013783">
    <property type="entry name" value="Ig-like_fold"/>
</dbReference>
<protein>
    <submittedName>
        <fullName evidence="6">Uncharacterized protein</fullName>
    </submittedName>
</protein>
<dbReference type="CDD" id="cd00063">
    <property type="entry name" value="FN3"/>
    <property type="match status" value="1"/>
</dbReference>
<reference evidence="6" key="1">
    <citation type="submission" date="2025-08" db="UniProtKB">
        <authorList>
            <consortium name="Ensembl"/>
        </authorList>
    </citation>
    <scope>IDENTIFICATION</scope>
</reference>
<dbReference type="SUPFAM" id="SSF49265">
    <property type="entry name" value="Fibronectin type III"/>
    <property type="match status" value="1"/>
</dbReference>
<dbReference type="GeneTree" id="ENSGT00940000163418"/>
<organism evidence="6 7">
    <name type="scientific">Eptatretus burgeri</name>
    <name type="common">Inshore hagfish</name>
    <dbReference type="NCBI Taxonomy" id="7764"/>
    <lineage>
        <taxon>Eukaryota</taxon>
        <taxon>Metazoa</taxon>
        <taxon>Chordata</taxon>
        <taxon>Craniata</taxon>
        <taxon>Vertebrata</taxon>
        <taxon>Cyclostomata</taxon>
        <taxon>Myxini</taxon>
        <taxon>Myxiniformes</taxon>
        <taxon>Myxinidae</taxon>
        <taxon>Eptatretinae</taxon>
        <taxon>Eptatretus</taxon>
    </lineage>
</organism>
<dbReference type="InterPro" id="IPR007110">
    <property type="entry name" value="Ig-like_dom"/>
</dbReference>
<feature type="compositionally biased region" description="Basic and acidic residues" evidence="3">
    <location>
        <begin position="16"/>
        <end position="28"/>
    </location>
</feature>
<evidence type="ECO:0000256" key="1">
    <source>
        <dbReference type="ARBA" id="ARBA00023157"/>
    </source>
</evidence>
<feature type="region of interest" description="Disordered" evidence="3">
    <location>
        <begin position="16"/>
        <end position="46"/>
    </location>
</feature>
<sequence length="387" mass="42704">MEPDRLSRWERWGISRSSRKDVHKKSADTHPNLQAGPSHNEGLPPRFPVELRDENVIDSHPITLQCLPDGLPFPDICWLKDGEPLRTDNRVQLSCAPDGRYIMTVLGSTSGDAGRYQCVATNCAGRAVSTCYVTLAKLPRQLVRPAVTQLYPSGALVSWEDLETTGTVVYQLEMFEKEAECWQLVASDLAEPRLHVTELTPGSSYRFRVSYFSESIRGPLSAPSDEVTIPHRQQDSFKGMSLSDQKEVDGKNQNQIATSSAILSSKLQKPYTFLEERARGRFGVIRECRENSTGCTFAAKIVPASGRQEYEGAEEPSPPWDLRSPRGICYASVFGSHRRELSGQRAPLSHHREAQIHGGGFGRLPGPTSYCAGLPACAAHLASGHSL</sequence>
<dbReference type="PANTHER" id="PTHR47633">
    <property type="entry name" value="IMMUNOGLOBULIN"/>
    <property type="match status" value="1"/>
</dbReference>
<accession>A0A8C4Q035</accession>
<dbReference type="PROSITE" id="PS50853">
    <property type="entry name" value="FN3"/>
    <property type="match status" value="1"/>
</dbReference>